<comment type="caution">
    <text evidence="1">The sequence shown here is derived from an EMBL/GenBank/DDBJ whole genome shotgun (WGS) entry which is preliminary data.</text>
</comment>
<dbReference type="Proteomes" id="UP000799754">
    <property type="component" value="Unassembled WGS sequence"/>
</dbReference>
<proteinExistence type="predicted"/>
<sequence length="1077" mass="119369">MCLKYFVEHATCDHHEYLGSHHCSTTQCDLDTQHFLYIKDSFPVPWSPGLQLNFRSDRSALACNTCATKHGDKLDPDEVPVQHYSPIIDFEVKEIRPTEYCLPINVVRVEIEDVEDVEEVEDEDCQYDYDYKSLSDADEEEWRTSEGERETTGVHTAQNEILAQTHRDFIQSQLKNLPNYLAQQRQIPPGPAPEAYAMGNCLHYPMPHMAYLAPLSNLGVPLWYGNAPILSSVQTVATAHRSDGPQPQRMPSPVQKTAVEPTTAAVLPHRPATPPPSPPIHPLPTPPFIVGSITDAYLRMEAAKRRHMRERARRAKSSLRDALPARSMALTDFMVTRRNRKGHHKGVDAAQDTEVDTWSNLPFAGEHSDTEGGTEEYTESVENAKVACIFSCRLVTSIAPRPQILEHLQPTTYTMASLPPQRPAPQRRASPSAEASSSPHQEETTRSSSFSAASVDSQTLLLNSPQVHATDNNQSDVAQQSTAPQLQEDDEPRKCWICFTDETEDDATASEWRSPCTCSLVAHEKCLLDWIADMEAPTAGRRAGRKTGKILCPQCKSEIRVERPRSVIVDSVRVVEKLAGTLLLPGFAFVTGTALYSTLTLAGTHTIYAVFGTQDAAQILQPLYQAPTPGMPSSLAIRLVEHLRHHWRLDIGLPLIPAILVASRTTLADSFLPFLPLIFFVSSGQPGDEMLQLQWPPSAAFSFAALPYLRGFYNAYYDRVWAPREQRWLKEIQPRAGTEDAAEEGGLQFQLGEVHEHDHGHEHDHDHDHDVDEVLEVEVDFDIFGDWNNGGAAHNHNHDVIEAAQPAEHAHPLDAPPLDNEAEAPHIPEQEAAPAPNIPAQHRRQRVRRERNIAFSTTSLADTILGALIFPSIAAAMGELLCISLPTSWITPPKGATTTSWLGGWLGAGAMQGGKGRPTGFLQTRWGRSLVGGCLFVGIKDAVMLYVRWKMAQNHRRRKVLDYDGGRKRDQGTARASNLVLLTKCYFGVDSEIVEAGQTDVAMSMMNDGHMVNCVGLSRKHIFDAVDASVARLGRYIDVLQIHRLDHDTPPGEIVRALNDVVESGKVRYIGASSMAA</sequence>
<dbReference type="EMBL" id="MU006701">
    <property type="protein sequence ID" value="KAF2633919.1"/>
    <property type="molecule type" value="Genomic_DNA"/>
</dbReference>
<gene>
    <name evidence="1" type="ORF">BU25DRAFT_444529</name>
</gene>
<evidence type="ECO:0000313" key="2">
    <source>
        <dbReference type="Proteomes" id="UP000799754"/>
    </source>
</evidence>
<name>A0ACB6SIL9_9PLEO</name>
<reference evidence="1" key="1">
    <citation type="journal article" date="2020" name="Stud. Mycol.">
        <title>101 Dothideomycetes genomes: a test case for predicting lifestyles and emergence of pathogens.</title>
        <authorList>
            <person name="Haridas S."/>
            <person name="Albert R."/>
            <person name="Binder M."/>
            <person name="Bloem J."/>
            <person name="Labutti K."/>
            <person name="Salamov A."/>
            <person name="Andreopoulos B."/>
            <person name="Baker S."/>
            <person name="Barry K."/>
            <person name="Bills G."/>
            <person name="Bluhm B."/>
            <person name="Cannon C."/>
            <person name="Castanera R."/>
            <person name="Culley D."/>
            <person name="Daum C."/>
            <person name="Ezra D."/>
            <person name="Gonzalez J."/>
            <person name="Henrissat B."/>
            <person name="Kuo A."/>
            <person name="Liang C."/>
            <person name="Lipzen A."/>
            <person name="Lutzoni F."/>
            <person name="Magnuson J."/>
            <person name="Mondo S."/>
            <person name="Nolan M."/>
            <person name="Ohm R."/>
            <person name="Pangilinan J."/>
            <person name="Park H.-J."/>
            <person name="Ramirez L."/>
            <person name="Alfaro M."/>
            <person name="Sun H."/>
            <person name="Tritt A."/>
            <person name="Yoshinaga Y."/>
            <person name="Zwiers L.-H."/>
            <person name="Turgeon B."/>
            <person name="Goodwin S."/>
            <person name="Spatafora J."/>
            <person name="Crous P."/>
            <person name="Grigoriev I."/>
        </authorList>
    </citation>
    <scope>NUCLEOTIDE SEQUENCE</scope>
    <source>
        <strain evidence="1">CBS 525.71</strain>
    </source>
</reference>
<organism evidence="1 2">
    <name type="scientific">Macroventuria anomochaeta</name>
    <dbReference type="NCBI Taxonomy" id="301207"/>
    <lineage>
        <taxon>Eukaryota</taxon>
        <taxon>Fungi</taxon>
        <taxon>Dikarya</taxon>
        <taxon>Ascomycota</taxon>
        <taxon>Pezizomycotina</taxon>
        <taxon>Dothideomycetes</taxon>
        <taxon>Pleosporomycetidae</taxon>
        <taxon>Pleosporales</taxon>
        <taxon>Pleosporineae</taxon>
        <taxon>Didymellaceae</taxon>
        <taxon>Macroventuria</taxon>
    </lineage>
</organism>
<evidence type="ECO:0000313" key="1">
    <source>
        <dbReference type="EMBL" id="KAF2633919.1"/>
    </source>
</evidence>
<keyword evidence="2" id="KW-1185">Reference proteome</keyword>
<protein>
    <submittedName>
        <fullName evidence="1">Uncharacterized protein</fullName>
    </submittedName>
</protein>
<accession>A0ACB6SIL9</accession>